<feature type="region of interest" description="Disordered" evidence="1">
    <location>
        <begin position="348"/>
        <end position="382"/>
    </location>
</feature>
<evidence type="ECO:0000313" key="3">
    <source>
        <dbReference type="Proteomes" id="UP001153069"/>
    </source>
</evidence>
<dbReference type="AlphaFoldDB" id="A0A9N8EEU5"/>
<organism evidence="2 3">
    <name type="scientific">Seminavis robusta</name>
    <dbReference type="NCBI Taxonomy" id="568900"/>
    <lineage>
        <taxon>Eukaryota</taxon>
        <taxon>Sar</taxon>
        <taxon>Stramenopiles</taxon>
        <taxon>Ochrophyta</taxon>
        <taxon>Bacillariophyta</taxon>
        <taxon>Bacillariophyceae</taxon>
        <taxon>Bacillariophycidae</taxon>
        <taxon>Naviculales</taxon>
        <taxon>Naviculaceae</taxon>
        <taxon>Seminavis</taxon>
    </lineage>
</organism>
<gene>
    <name evidence="2" type="ORF">SEMRO_972_G226620.1</name>
</gene>
<reference evidence="2" key="1">
    <citation type="submission" date="2020-06" db="EMBL/GenBank/DDBJ databases">
        <authorList>
            <consortium name="Plant Systems Biology data submission"/>
        </authorList>
    </citation>
    <scope>NUCLEOTIDE SEQUENCE</scope>
    <source>
        <strain evidence="2">D6</strain>
    </source>
</reference>
<feature type="compositionally biased region" description="Acidic residues" evidence="1">
    <location>
        <begin position="367"/>
        <end position="376"/>
    </location>
</feature>
<evidence type="ECO:0000256" key="1">
    <source>
        <dbReference type="SAM" id="MobiDB-lite"/>
    </source>
</evidence>
<keyword evidence="3" id="KW-1185">Reference proteome</keyword>
<dbReference type="EMBL" id="CAICTM010000970">
    <property type="protein sequence ID" value="CAB9518919.1"/>
    <property type="molecule type" value="Genomic_DNA"/>
</dbReference>
<name>A0A9N8EEU5_9STRA</name>
<sequence>MDHQENQGNTDDEPQYQDVLRGFSGSVSHSISLALTALGTSTPQNRLQALLDLQRLSNQVIEDRISATRVELRDICIAQSPLLSLSNELLMKIARFLDEVSLLSLEDCTNPIYSIPTRGVQFAKASWTAQRYEKQLLLLQQNIQSQPRRHRRRPRVHTLTCPNHQSCYTRQNYVEDFEDFFNNPTTAGVPPVEFFLRITYRVPSNNDTTVLLEGFQSNFESLRQVSDAQDQGFQTYIGFIHDRARTVMVRNDLNSLQEYMGFDDRYLQMDSDDSELESDEEAEFHFLQWPETARREFLGRVTLTLLRCSMAEDHSLEQPKVVGSTTGYQSSDQHFAMFRPLAWKIAHNNNDDNASDDTERQGNTSANEEEDHEEENVPVVKMGLGCGGGSSLHLVIKW</sequence>
<comment type="caution">
    <text evidence="2">The sequence shown here is derived from an EMBL/GenBank/DDBJ whole genome shotgun (WGS) entry which is preliminary data.</text>
</comment>
<protein>
    <submittedName>
        <fullName evidence="2">Uncharacterized protein</fullName>
    </submittedName>
</protein>
<dbReference type="Proteomes" id="UP001153069">
    <property type="component" value="Unassembled WGS sequence"/>
</dbReference>
<evidence type="ECO:0000313" key="2">
    <source>
        <dbReference type="EMBL" id="CAB9518919.1"/>
    </source>
</evidence>
<proteinExistence type="predicted"/>
<accession>A0A9N8EEU5</accession>